<keyword evidence="2" id="KW-1185">Reference proteome</keyword>
<dbReference type="EMBL" id="KE124068">
    <property type="protein sequence ID" value="EPB83509.1"/>
    <property type="molecule type" value="Genomic_DNA"/>
</dbReference>
<gene>
    <name evidence="1" type="ORF">HMPREF1544_09730</name>
</gene>
<protein>
    <recommendedName>
        <fullName evidence="3">Late embryogenesis abundant protein LEA-2 subgroup domain-containing protein</fullName>
    </recommendedName>
</protein>
<dbReference type="InParanoid" id="S2J1M0"/>
<proteinExistence type="predicted"/>
<dbReference type="VEuPathDB" id="FungiDB:HMPREF1544_09730"/>
<dbReference type="OrthoDB" id="20273at2759"/>
<evidence type="ECO:0008006" key="3">
    <source>
        <dbReference type="Google" id="ProtNLM"/>
    </source>
</evidence>
<name>S2J1M0_MUCC1</name>
<reference evidence="2" key="1">
    <citation type="submission" date="2013-05" db="EMBL/GenBank/DDBJ databases">
        <title>The Genome sequence of Mucor circinelloides f. circinelloides 1006PhL.</title>
        <authorList>
            <consortium name="The Broad Institute Genomics Platform"/>
            <person name="Cuomo C."/>
            <person name="Earl A."/>
            <person name="Findley K."/>
            <person name="Lee S.C."/>
            <person name="Walker B."/>
            <person name="Young S."/>
            <person name="Zeng Q."/>
            <person name="Gargeya S."/>
            <person name="Fitzgerald M."/>
            <person name="Haas B."/>
            <person name="Abouelleil A."/>
            <person name="Allen A.W."/>
            <person name="Alvarado L."/>
            <person name="Arachchi H.M."/>
            <person name="Berlin A.M."/>
            <person name="Chapman S.B."/>
            <person name="Gainer-Dewar J."/>
            <person name="Goldberg J."/>
            <person name="Griggs A."/>
            <person name="Gujja S."/>
            <person name="Hansen M."/>
            <person name="Howarth C."/>
            <person name="Imamovic A."/>
            <person name="Ireland A."/>
            <person name="Larimer J."/>
            <person name="McCowan C."/>
            <person name="Murphy C."/>
            <person name="Pearson M."/>
            <person name="Poon T.W."/>
            <person name="Priest M."/>
            <person name="Roberts A."/>
            <person name="Saif S."/>
            <person name="Shea T."/>
            <person name="Sisk P."/>
            <person name="Sykes S."/>
            <person name="Wortman J."/>
            <person name="Nusbaum C."/>
            <person name="Birren B."/>
        </authorList>
    </citation>
    <scope>NUCLEOTIDE SEQUENCE [LARGE SCALE GENOMIC DNA]</scope>
    <source>
        <strain evidence="2">1006PhL</strain>
    </source>
</reference>
<evidence type="ECO:0000313" key="1">
    <source>
        <dbReference type="EMBL" id="EPB83509.1"/>
    </source>
</evidence>
<dbReference type="Proteomes" id="UP000014254">
    <property type="component" value="Unassembled WGS sequence"/>
</dbReference>
<sequence length="183" mass="20292">MWTRTICCFILLFICGVSCLLLFLTLSFKQPQIVLNGGNDSSFDYSIYNGNYFEMNFDKIKAVIYYPTPDQTTVGVGEVSSVVLRPHAVTNITFPIQLLSGDSDKIHSNATTEAKDKGTAFKRIVFQLCSAERDDSGDQKEVDIVYDLMPTFKFGDYGVLSLSFTGQTATLSCEKLQEIAGES</sequence>
<dbReference type="AlphaFoldDB" id="S2J1M0"/>
<evidence type="ECO:0000313" key="2">
    <source>
        <dbReference type="Proteomes" id="UP000014254"/>
    </source>
</evidence>
<organism evidence="1 2">
    <name type="scientific">Mucor circinelloides f. circinelloides (strain 1006PhL)</name>
    <name type="common">Mucormycosis agent</name>
    <name type="synonym">Calyptromyces circinelloides</name>
    <dbReference type="NCBI Taxonomy" id="1220926"/>
    <lineage>
        <taxon>Eukaryota</taxon>
        <taxon>Fungi</taxon>
        <taxon>Fungi incertae sedis</taxon>
        <taxon>Mucoromycota</taxon>
        <taxon>Mucoromycotina</taxon>
        <taxon>Mucoromycetes</taxon>
        <taxon>Mucorales</taxon>
        <taxon>Mucorineae</taxon>
        <taxon>Mucoraceae</taxon>
        <taxon>Mucor</taxon>
    </lineage>
</organism>
<accession>S2J1M0</accession>
<dbReference type="OMA" id="WTRTICC"/>